<sequence>MFRKFKLAKFKISLVNFQNRYENDSIKMKKKRFEDGFNGKISLDKAYEILKMIVL</sequence>
<reference evidence="1 2" key="1">
    <citation type="submission" date="2018-06" db="EMBL/GenBank/DDBJ databases">
        <authorList>
            <consortium name="Pathogen Informatics"/>
            <person name="Doyle S."/>
        </authorList>
    </citation>
    <scope>NUCLEOTIDE SEQUENCE [LARGE SCALE GENOMIC DNA]</scope>
    <source>
        <strain evidence="1 2">NCTC12475</strain>
    </source>
</reference>
<proteinExistence type="predicted"/>
<dbReference type="EMBL" id="UFVD01000001">
    <property type="protein sequence ID" value="SUX11161.1"/>
    <property type="molecule type" value="Genomic_DNA"/>
</dbReference>
<name>A0A381DL12_9BACT</name>
<accession>A0A381DL12</accession>
<evidence type="ECO:0000313" key="1">
    <source>
        <dbReference type="EMBL" id="SUX11161.1"/>
    </source>
</evidence>
<dbReference type="GeneID" id="93091558"/>
<gene>
    <name evidence="1" type="ORF">NCTC12475_01376</name>
</gene>
<evidence type="ECO:0000313" key="2">
    <source>
        <dbReference type="Proteomes" id="UP000254920"/>
    </source>
</evidence>
<keyword evidence="2" id="KW-1185">Reference proteome</keyword>
<protein>
    <submittedName>
        <fullName evidence="1">Uncharacterized protein</fullName>
    </submittedName>
</protein>
<dbReference type="RefSeq" id="WP_161492206.1">
    <property type="nucleotide sequence ID" value="NZ_CP043427.1"/>
</dbReference>
<organism evidence="1 2">
    <name type="scientific">Campylobacter sputorum subsp. sputorum</name>
    <dbReference type="NCBI Taxonomy" id="32024"/>
    <lineage>
        <taxon>Bacteria</taxon>
        <taxon>Pseudomonadati</taxon>
        <taxon>Campylobacterota</taxon>
        <taxon>Epsilonproteobacteria</taxon>
        <taxon>Campylobacterales</taxon>
        <taxon>Campylobacteraceae</taxon>
        <taxon>Campylobacter</taxon>
    </lineage>
</organism>
<dbReference type="Proteomes" id="UP000254920">
    <property type="component" value="Unassembled WGS sequence"/>
</dbReference>
<dbReference type="AlphaFoldDB" id="A0A381DL12"/>